<organism evidence="7 8">
    <name type="scientific">Kitasatospora phosalacinea</name>
    <dbReference type="NCBI Taxonomy" id="2065"/>
    <lineage>
        <taxon>Bacteria</taxon>
        <taxon>Bacillati</taxon>
        <taxon>Actinomycetota</taxon>
        <taxon>Actinomycetes</taxon>
        <taxon>Kitasatosporales</taxon>
        <taxon>Streptomycetaceae</taxon>
        <taxon>Kitasatospora</taxon>
    </lineage>
</organism>
<evidence type="ECO:0000259" key="5">
    <source>
        <dbReference type="PROSITE" id="PS51077"/>
    </source>
</evidence>
<evidence type="ECO:0000256" key="4">
    <source>
        <dbReference type="SAM" id="MobiDB-lite"/>
    </source>
</evidence>
<dbReference type="PROSITE" id="PS51077">
    <property type="entry name" value="HTH_ICLR"/>
    <property type="match status" value="1"/>
</dbReference>
<evidence type="ECO:0000256" key="2">
    <source>
        <dbReference type="ARBA" id="ARBA00023125"/>
    </source>
</evidence>
<dbReference type="GO" id="GO:0003700">
    <property type="term" value="F:DNA-binding transcription factor activity"/>
    <property type="evidence" value="ECO:0007669"/>
    <property type="project" value="TreeGrafter"/>
</dbReference>
<protein>
    <submittedName>
        <fullName evidence="7">IclR-family regulatory protein</fullName>
    </submittedName>
</protein>
<keyword evidence="3" id="KW-0804">Transcription</keyword>
<dbReference type="Gene3D" id="3.30.450.40">
    <property type="match status" value="1"/>
</dbReference>
<dbReference type="Pfam" id="PF01614">
    <property type="entry name" value="IclR_C"/>
    <property type="match status" value="1"/>
</dbReference>
<gene>
    <name evidence="7" type="ORF">Kpho01_50300</name>
</gene>
<dbReference type="Pfam" id="PF09339">
    <property type="entry name" value="HTH_IclR"/>
    <property type="match status" value="1"/>
</dbReference>
<dbReference type="InterPro" id="IPR036388">
    <property type="entry name" value="WH-like_DNA-bd_sf"/>
</dbReference>
<dbReference type="InterPro" id="IPR050707">
    <property type="entry name" value="HTH_MetabolicPath_Reg"/>
</dbReference>
<dbReference type="SUPFAM" id="SSF55781">
    <property type="entry name" value="GAF domain-like"/>
    <property type="match status" value="1"/>
</dbReference>
<proteinExistence type="predicted"/>
<feature type="domain" description="IclR-ED" evidence="6">
    <location>
        <begin position="67"/>
        <end position="250"/>
    </location>
</feature>
<reference evidence="7" key="1">
    <citation type="submission" date="2023-02" db="EMBL/GenBank/DDBJ databases">
        <title>Kitasatospora phosalacinea NBRC 14362.</title>
        <authorList>
            <person name="Ichikawa N."/>
            <person name="Sato H."/>
            <person name="Tonouchi N."/>
        </authorList>
    </citation>
    <scope>NUCLEOTIDE SEQUENCE</scope>
    <source>
        <strain evidence="7">NBRC 14362</strain>
    </source>
</reference>
<dbReference type="SUPFAM" id="SSF46785">
    <property type="entry name" value="Winged helix' DNA-binding domain"/>
    <property type="match status" value="1"/>
</dbReference>
<feature type="region of interest" description="Disordered" evidence="4">
    <location>
        <begin position="244"/>
        <end position="263"/>
    </location>
</feature>
<keyword evidence="2" id="KW-0238">DNA-binding</keyword>
<evidence type="ECO:0000256" key="3">
    <source>
        <dbReference type="ARBA" id="ARBA00023163"/>
    </source>
</evidence>
<name>A0A9W6PLD8_9ACTN</name>
<evidence type="ECO:0000313" key="8">
    <source>
        <dbReference type="Proteomes" id="UP001165143"/>
    </source>
</evidence>
<dbReference type="OrthoDB" id="9807558at2"/>
<dbReference type="InterPro" id="IPR014757">
    <property type="entry name" value="Tscrpt_reg_IclR_C"/>
</dbReference>
<dbReference type="GO" id="GO:0045892">
    <property type="term" value="P:negative regulation of DNA-templated transcription"/>
    <property type="evidence" value="ECO:0007669"/>
    <property type="project" value="TreeGrafter"/>
</dbReference>
<accession>A0A9W6PLD8</accession>
<dbReference type="InterPro" id="IPR029016">
    <property type="entry name" value="GAF-like_dom_sf"/>
</dbReference>
<sequence length="263" mass="28424">MEGAQAISRAATLLRVVSAAADGVTTAQAAQRTGTARTTAHRILSSLQEAGLLDRDRATGTWHLGPEMFLMGALAARRYDFVETARPAIRALADATGESAFLSLRRGDESVCVLREEGSFPLRSFVLQEGTRFPLGVASGGLALLSFLPDGEADAYLDRAELVPQWGEAHSAERLRERVRLTRTAGYATNPALILEGSWGMASTVFDQHGRPAWAVSITGVETRFRAERRPHLGQLLLRTAHQLSTQNRLPHHATGGRPQPGP</sequence>
<dbReference type="RefSeq" id="WP_033251784.1">
    <property type="nucleotide sequence ID" value="NZ_BSRX01000033.1"/>
</dbReference>
<dbReference type="PROSITE" id="PS51078">
    <property type="entry name" value="ICLR_ED"/>
    <property type="match status" value="1"/>
</dbReference>
<dbReference type="AlphaFoldDB" id="A0A9W6PLD8"/>
<dbReference type="SMART" id="SM00346">
    <property type="entry name" value="HTH_ICLR"/>
    <property type="match status" value="1"/>
</dbReference>
<feature type="domain" description="HTH iclR-type" evidence="5">
    <location>
        <begin position="4"/>
        <end position="66"/>
    </location>
</feature>
<evidence type="ECO:0000256" key="1">
    <source>
        <dbReference type="ARBA" id="ARBA00023015"/>
    </source>
</evidence>
<dbReference type="Proteomes" id="UP001165143">
    <property type="component" value="Unassembled WGS sequence"/>
</dbReference>
<evidence type="ECO:0000313" key="7">
    <source>
        <dbReference type="EMBL" id="GLW57019.1"/>
    </source>
</evidence>
<dbReference type="InterPro" id="IPR005471">
    <property type="entry name" value="Tscrpt_reg_IclR_N"/>
</dbReference>
<keyword evidence="1" id="KW-0805">Transcription regulation</keyword>
<dbReference type="PANTHER" id="PTHR30136">
    <property type="entry name" value="HELIX-TURN-HELIX TRANSCRIPTIONAL REGULATOR, ICLR FAMILY"/>
    <property type="match status" value="1"/>
</dbReference>
<evidence type="ECO:0000259" key="6">
    <source>
        <dbReference type="PROSITE" id="PS51078"/>
    </source>
</evidence>
<dbReference type="PANTHER" id="PTHR30136:SF39">
    <property type="entry name" value="TRANSCRIPTIONAL REGULATORY PROTEIN"/>
    <property type="match status" value="1"/>
</dbReference>
<dbReference type="GO" id="GO:0003677">
    <property type="term" value="F:DNA binding"/>
    <property type="evidence" value="ECO:0007669"/>
    <property type="project" value="UniProtKB-KW"/>
</dbReference>
<dbReference type="Gene3D" id="1.10.10.10">
    <property type="entry name" value="Winged helix-like DNA-binding domain superfamily/Winged helix DNA-binding domain"/>
    <property type="match status" value="1"/>
</dbReference>
<dbReference type="EMBL" id="BSRX01000033">
    <property type="protein sequence ID" value="GLW57019.1"/>
    <property type="molecule type" value="Genomic_DNA"/>
</dbReference>
<dbReference type="InterPro" id="IPR036390">
    <property type="entry name" value="WH_DNA-bd_sf"/>
</dbReference>
<comment type="caution">
    <text evidence="7">The sequence shown here is derived from an EMBL/GenBank/DDBJ whole genome shotgun (WGS) entry which is preliminary data.</text>
</comment>